<feature type="compositionally biased region" description="Polar residues" evidence="5">
    <location>
        <begin position="277"/>
        <end position="291"/>
    </location>
</feature>
<keyword evidence="3" id="KW-0866">Nonsense-mediated mRNA decay</keyword>
<dbReference type="GO" id="GO:0045727">
    <property type="term" value="P:positive regulation of translation"/>
    <property type="evidence" value="ECO:0007669"/>
    <property type="project" value="TreeGrafter"/>
</dbReference>
<dbReference type="Proteomes" id="UP001438707">
    <property type="component" value="Unassembled WGS sequence"/>
</dbReference>
<evidence type="ECO:0000259" key="6">
    <source>
        <dbReference type="Pfam" id="PF03467"/>
    </source>
</evidence>
<evidence type="ECO:0000313" key="8">
    <source>
        <dbReference type="Proteomes" id="UP001438707"/>
    </source>
</evidence>
<feature type="domain" description="UPF3" evidence="6">
    <location>
        <begin position="7"/>
        <end position="172"/>
    </location>
</feature>
<feature type="compositionally biased region" description="Low complexity" evidence="5">
    <location>
        <begin position="543"/>
        <end position="567"/>
    </location>
</feature>
<feature type="compositionally biased region" description="Low complexity" evidence="5">
    <location>
        <begin position="473"/>
        <end position="485"/>
    </location>
</feature>
<evidence type="ECO:0000256" key="3">
    <source>
        <dbReference type="ARBA" id="ARBA00023161"/>
    </source>
</evidence>
<feature type="compositionally biased region" description="Basic and acidic residues" evidence="5">
    <location>
        <begin position="298"/>
        <end position="313"/>
    </location>
</feature>
<dbReference type="Gene3D" id="3.30.70.330">
    <property type="match status" value="1"/>
</dbReference>
<dbReference type="InterPro" id="IPR035979">
    <property type="entry name" value="RBD_domain_sf"/>
</dbReference>
<sequence length="734" mass="76474">MPSNPLERTKVVVRKLPPLMTEAELLQELDSVASKQYDWLSFVPGKVSVKRFRHSRAYLNFQQPQQVLLFKQQFDSRLFTGEKNAQYRCQVEYAPYQRVPKAKVRHDPREGTIEQDADYQAFVARLAESTAKLPSAEAQLAAQEEAAGQEAQDGTSQKPPKVVTPLMQHIMDRHEQRLNRRSGRTPSSKGPDPKAAMPRQAGDMEPPRRPILQQRQLGPEAPAAPRRSGSEARFGNTTTMLRPIPASKLTSGPGRAAKAALQATASQHAGKAADHVTVTSVAANPSSTASHRQPGRRMGQDPEPRGFNDRVEHPNANAPIRRGSAIGQALSAQTDPGQMGSVGHASMPPQSRGPPVAVSPISQLAGPRARRSKDHDAAVAGDSGSSSHDRAVSGQDQDVAAAAERPAKPVRMRAGFQPWAPRSSRPATSQLPDAPSSSADATASADQGLSGLTLNDRPSQATAGQSTSQPSTAAAPGPAKLAAGPSQGPATDSTLLSGMVGGRGQASERGRGRGHVEGRVQVVRNSQRDSARMSPQMGDQPDAAHSSHSAAFHASPGTPAPAASGAGDVIANAIAPSHALQEADGTTQPLSSGSQPGAPKPAFLVVKRPPRKGSQPAGPQSSAAEGPSSITERQASGQEGGPGRGRGQSRSSAKPVPIRTQRAPSGGSTELSEQAVVGSQASSHSSQPGSARSTSEAAQSTSGRRSGSRKRRGGGSGSRSGSAVNASSEMPVNV</sequence>
<feature type="compositionally biased region" description="Polar residues" evidence="5">
    <location>
        <begin position="723"/>
        <end position="734"/>
    </location>
</feature>
<evidence type="ECO:0000313" key="7">
    <source>
        <dbReference type="EMBL" id="KAK9844730.1"/>
    </source>
</evidence>
<comment type="similarity">
    <text evidence="2">Belongs to the RENT3 family.</text>
</comment>
<dbReference type="SUPFAM" id="SSF54928">
    <property type="entry name" value="RNA-binding domain, RBD"/>
    <property type="match status" value="1"/>
</dbReference>
<feature type="compositionally biased region" description="Polar residues" evidence="5">
    <location>
        <begin position="450"/>
        <end position="472"/>
    </location>
</feature>
<keyword evidence="8" id="KW-1185">Reference proteome</keyword>
<dbReference type="EMBL" id="JALJOS010000001">
    <property type="protein sequence ID" value="KAK9844730.1"/>
    <property type="molecule type" value="Genomic_DNA"/>
</dbReference>
<dbReference type="PANTHER" id="PTHR13112">
    <property type="entry name" value="UPF3 REGULATOR OF NONSENSE TRANSCRIPTS-LIKE PROTEIN"/>
    <property type="match status" value="1"/>
</dbReference>
<feature type="compositionally biased region" description="Polar residues" evidence="5">
    <location>
        <begin position="662"/>
        <end position="672"/>
    </location>
</feature>
<dbReference type="GO" id="GO:0000184">
    <property type="term" value="P:nuclear-transcribed mRNA catabolic process, nonsense-mediated decay"/>
    <property type="evidence" value="ECO:0007669"/>
    <property type="project" value="UniProtKB-KW"/>
</dbReference>
<dbReference type="InterPro" id="IPR005120">
    <property type="entry name" value="UPF3_dom"/>
</dbReference>
<reference evidence="7 8" key="1">
    <citation type="journal article" date="2024" name="Nat. Commun.">
        <title>Phylogenomics reveals the evolutionary origins of lichenization in chlorophyte algae.</title>
        <authorList>
            <person name="Puginier C."/>
            <person name="Libourel C."/>
            <person name="Otte J."/>
            <person name="Skaloud P."/>
            <person name="Haon M."/>
            <person name="Grisel S."/>
            <person name="Petersen M."/>
            <person name="Berrin J.G."/>
            <person name="Delaux P.M."/>
            <person name="Dal Grande F."/>
            <person name="Keller J."/>
        </authorList>
    </citation>
    <scope>NUCLEOTIDE SEQUENCE [LARGE SCALE GENOMIC DNA]</scope>
    <source>
        <strain evidence="7 8">SAG 2145</strain>
    </source>
</reference>
<dbReference type="PANTHER" id="PTHR13112:SF0">
    <property type="entry name" value="FI21285P1"/>
    <property type="match status" value="1"/>
</dbReference>
<feature type="compositionally biased region" description="Polar residues" evidence="5">
    <location>
        <begin position="617"/>
        <end position="633"/>
    </location>
</feature>
<proteinExistence type="inferred from homology"/>
<dbReference type="InterPro" id="IPR039722">
    <property type="entry name" value="Upf3"/>
</dbReference>
<comment type="caution">
    <text evidence="7">The sequence shown here is derived from an EMBL/GenBank/DDBJ whole genome shotgun (WGS) entry which is preliminary data.</text>
</comment>
<protein>
    <recommendedName>
        <fullName evidence="6">UPF3 domain-containing protein</fullName>
    </recommendedName>
</protein>
<evidence type="ECO:0000256" key="2">
    <source>
        <dbReference type="ARBA" id="ARBA00005991"/>
    </source>
</evidence>
<feature type="compositionally biased region" description="Polar residues" evidence="5">
    <location>
        <begin position="584"/>
        <end position="595"/>
    </location>
</feature>
<feature type="compositionally biased region" description="Low complexity" evidence="5">
    <location>
        <begin position="256"/>
        <end position="269"/>
    </location>
</feature>
<keyword evidence="4" id="KW-0539">Nucleus</keyword>
<dbReference type="GO" id="GO:0003729">
    <property type="term" value="F:mRNA binding"/>
    <property type="evidence" value="ECO:0007669"/>
    <property type="project" value="TreeGrafter"/>
</dbReference>
<feature type="region of interest" description="Disordered" evidence="5">
    <location>
        <begin position="175"/>
        <end position="734"/>
    </location>
</feature>
<feature type="compositionally biased region" description="Low complexity" evidence="5">
    <location>
        <begin position="432"/>
        <end position="446"/>
    </location>
</feature>
<dbReference type="InterPro" id="IPR012677">
    <property type="entry name" value="Nucleotide-bd_a/b_plait_sf"/>
</dbReference>
<evidence type="ECO:0000256" key="1">
    <source>
        <dbReference type="ARBA" id="ARBA00004123"/>
    </source>
</evidence>
<feature type="region of interest" description="Disordered" evidence="5">
    <location>
        <begin position="135"/>
        <end position="161"/>
    </location>
</feature>
<organism evidence="7 8">
    <name type="scientific">Apatococcus lobatus</name>
    <dbReference type="NCBI Taxonomy" id="904363"/>
    <lineage>
        <taxon>Eukaryota</taxon>
        <taxon>Viridiplantae</taxon>
        <taxon>Chlorophyta</taxon>
        <taxon>core chlorophytes</taxon>
        <taxon>Trebouxiophyceae</taxon>
        <taxon>Chlorellales</taxon>
        <taxon>Chlorellaceae</taxon>
        <taxon>Apatococcus</taxon>
    </lineage>
</organism>
<feature type="compositionally biased region" description="Basic and acidic residues" evidence="5">
    <location>
        <begin position="506"/>
        <end position="518"/>
    </location>
</feature>
<dbReference type="GO" id="GO:0005737">
    <property type="term" value="C:cytoplasm"/>
    <property type="evidence" value="ECO:0007669"/>
    <property type="project" value="TreeGrafter"/>
</dbReference>
<accession>A0AAW1SFW9</accession>
<comment type="subcellular location">
    <subcellularLocation>
        <location evidence="1">Nucleus</location>
    </subcellularLocation>
</comment>
<dbReference type="GO" id="GO:0005730">
    <property type="term" value="C:nucleolus"/>
    <property type="evidence" value="ECO:0007669"/>
    <property type="project" value="TreeGrafter"/>
</dbReference>
<dbReference type="AlphaFoldDB" id="A0AAW1SFW9"/>
<evidence type="ECO:0000256" key="4">
    <source>
        <dbReference type="ARBA" id="ARBA00023242"/>
    </source>
</evidence>
<name>A0AAW1SFW9_9CHLO</name>
<dbReference type="Pfam" id="PF03467">
    <property type="entry name" value="Smg4_UPF3"/>
    <property type="match status" value="1"/>
</dbReference>
<evidence type="ECO:0000256" key="5">
    <source>
        <dbReference type="SAM" id="MobiDB-lite"/>
    </source>
</evidence>
<dbReference type="CDD" id="cd12455">
    <property type="entry name" value="RRM_like_Smg4_UPF3"/>
    <property type="match status" value="1"/>
</dbReference>
<gene>
    <name evidence="7" type="ORF">WJX74_006052</name>
</gene>
<feature type="compositionally biased region" description="Low complexity" evidence="5">
    <location>
        <begin position="674"/>
        <end position="693"/>
    </location>
</feature>
<feature type="compositionally biased region" description="Low complexity" evidence="5">
    <location>
        <begin position="136"/>
        <end position="152"/>
    </location>
</feature>